<dbReference type="InterPro" id="IPR036388">
    <property type="entry name" value="WH-like_DNA-bd_sf"/>
</dbReference>
<dbReference type="Pfam" id="PF00158">
    <property type="entry name" value="Sigma54_activat"/>
    <property type="match status" value="1"/>
</dbReference>
<keyword evidence="2" id="KW-0067">ATP-binding</keyword>
<evidence type="ECO:0000259" key="3">
    <source>
        <dbReference type="PROSITE" id="PS50045"/>
    </source>
</evidence>
<gene>
    <name evidence="4" type="ORF">J2Z76_000888</name>
</gene>
<dbReference type="InterPro" id="IPR027417">
    <property type="entry name" value="P-loop_NTPase"/>
</dbReference>
<organism evidence="4 5">
    <name type="scientific">Sedimentibacter acidaminivorans</name>
    <dbReference type="NCBI Taxonomy" id="913099"/>
    <lineage>
        <taxon>Bacteria</taxon>
        <taxon>Bacillati</taxon>
        <taxon>Bacillota</taxon>
        <taxon>Tissierellia</taxon>
        <taxon>Sedimentibacter</taxon>
    </lineage>
</organism>
<dbReference type="SMART" id="SM00382">
    <property type="entry name" value="AAA"/>
    <property type="match status" value="1"/>
</dbReference>
<keyword evidence="5" id="KW-1185">Reference proteome</keyword>
<dbReference type="InterPro" id="IPR025662">
    <property type="entry name" value="Sigma_54_int_dom_ATP-bd_1"/>
</dbReference>
<reference evidence="4 5" key="1">
    <citation type="submission" date="2021-03" db="EMBL/GenBank/DDBJ databases">
        <title>Genomic Encyclopedia of Type Strains, Phase IV (KMG-IV): sequencing the most valuable type-strain genomes for metagenomic binning, comparative biology and taxonomic classification.</title>
        <authorList>
            <person name="Goeker M."/>
        </authorList>
    </citation>
    <scope>NUCLEOTIDE SEQUENCE [LARGE SCALE GENOMIC DNA]</scope>
    <source>
        <strain evidence="4 5">DSM 24004</strain>
    </source>
</reference>
<dbReference type="RefSeq" id="WP_209510784.1">
    <property type="nucleotide sequence ID" value="NZ_JAGGKS010000002.1"/>
</dbReference>
<dbReference type="PROSITE" id="PS00675">
    <property type="entry name" value="SIGMA54_INTERACT_1"/>
    <property type="match status" value="1"/>
</dbReference>
<dbReference type="InterPro" id="IPR003593">
    <property type="entry name" value="AAA+_ATPase"/>
</dbReference>
<feature type="domain" description="Sigma-54 factor interaction" evidence="3">
    <location>
        <begin position="337"/>
        <end position="562"/>
    </location>
</feature>
<dbReference type="Pfam" id="PF25601">
    <property type="entry name" value="AAA_lid_14"/>
    <property type="match status" value="1"/>
</dbReference>
<dbReference type="InterPro" id="IPR058031">
    <property type="entry name" value="AAA_lid_NorR"/>
</dbReference>
<dbReference type="InterPro" id="IPR002078">
    <property type="entry name" value="Sigma_54_int"/>
</dbReference>
<dbReference type="PANTHER" id="PTHR32071:SF57">
    <property type="entry name" value="C4-DICARBOXYLATE TRANSPORT TRANSCRIPTIONAL REGULATORY PROTEIN DCTD"/>
    <property type="match status" value="1"/>
</dbReference>
<name>A0ABS4GBG3_9FIRM</name>
<dbReference type="CDD" id="cd00009">
    <property type="entry name" value="AAA"/>
    <property type="match status" value="1"/>
</dbReference>
<accession>A0ABS4GBG3</accession>
<dbReference type="SUPFAM" id="SSF52540">
    <property type="entry name" value="P-loop containing nucleoside triphosphate hydrolases"/>
    <property type="match status" value="1"/>
</dbReference>
<evidence type="ECO:0000313" key="4">
    <source>
        <dbReference type="EMBL" id="MBP1925031.1"/>
    </source>
</evidence>
<dbReference type="Proteomes" id="UP001519342">
    <property type="component" value="Unassembled WGS sequence"/>
</dbReference>
<dbReference type="PROSITE" id="PS00676">
    <property type="entry name" value="SIGMA54_INTERACT_2"/>
    <property type="match status" value="1"/>
</dbReference>
<evidence type="ECO:0000313" key="5">
    <source>
        <dbReference type="Proteomes" id="UP001519342"/>
    </source>
</evidence>
<dbReference type="Gene3D" id="1.10.10.10">
    <property type="entry name" value="Winged helix-like DNA-binding domain superfamily/Winged helix DNA-binding domain"/>
    <property type="match status" value="1"/>
</dbReference>
<dbReference type="PROSITE" id="PS50045">
    <property type="entry name" value="SIGMA54_INTERACT_4"/>
    <property type="match status" value="1"/>
</dbReference>
<keyword evidence="1" id="KW-0547">Nucleotide-binding</keyword>
<evidence type="ECO:0000256" key="2">
    <source>
        <dbReference type="ARBA" id="ARBA00022840"/>
    </source>
</evidence>
<dbReference type="InterPro" id="IPR025943">
    <property type="entry name" value="Sigma_54_int_dom_ATP-bd_2"/>
</dbReference>
<dbReference type="Gene3D" id="3.40.50.300">
    <property type="entry name" value="P-loop containing nucleotide triphosphate hydrolases"/>
    <property type="match status" value="1"/>
</dbReference>
<dbReference type="Gene3D" id="1.10.8.60">
    <property type="match status" value="1"/>
</dbReference>
<evidence type="ECO:0000256" key="1">
    <source>
        <dbReference type="ARBA" id="ARBA00022741"/>
    </source>
</evidence>
<protein>
    <submittedName>
        <fullName evidence="4">Transcriptional regulator with PAS, ATPase and Fis domain</fullName>
    </submittedName>
</protein>
<proteinExistence type="predicted"/>
<dbReference type="EMBL" id="JAGGKS010000002">
    <property type="protein sequence ID" value="MBP1925031.1"/>
    <property type="molecule type" value="Genomic_DNA"/>
</dbReference>
<sequence>MKRIKLTIVSVDKKIAEGYKQDIEKFFNGTIEIEISSIEKHEIIKEIDADLILISTYSIFRLVKQYASKDCEIIKINTTLSKKGYEKIRNLPVGTNALLVNVGPSTATETISLLYNIGRKDIELYPYYPEIKEYPKLDIAITPGEVKIIPNSVKTIIDIGNRVTDVSTILNIITKLNLNKEKYKQKILEYCNETITANYGIRYIVTENYELENQLDMLFENLNEGIIIYDESGIIKDSSGSANKLIMNDYQNIVGEKVKDILFINENEVHVLNTVEKVLKINQNDIIATIVPAKKVGLNNGGIIILKKFSDVERKMHEHRQMVMGKGHKSKYRLNDIIGSSQEIKKCKQIAIRMAKSESSVLITGESGTGKEIFAHIIHNNSKRRDNQFVAVNCSSFPENLLESELFGYEEGAFTGAKKGGKQGLFEIAHGGTLFLDEIGEIPIHLQNRLLRVLQEQEVMRIGGDNVMHIDVRIIAATNIDLEKRIKEGQFRKDLYYRLSVLPLSVPSLRERENDIFEIFEYYRKKYKGKFALSDEVKYFFKNYGWDGNIRELKNYVEYFANLEKLIIEKNDIPISNIEKQDVLKFHEGVNNIENTKVNFEEELYTIILKILYTYYRQKKKIGRKQMSIELEKQNICMSEQEVRNYLKILEHYGYVEIGIGRGGTKITQNGVNKISKL</sequence>
<comment type="caution">
    <text evidence="4">The sequence shown here is derived from an EMBL/GenBank/DDBJ whole genome shotgun (WGS) entry which is preliminary data.</text>
</comment>
<dbReference type="PANTHER" id="PTHR32071">
    <property type="entry name" value="TRANSCRIPTIONAL REGULATORY PROTEIN"/>
    <property type="match status" value="1"/>
</dbReference>